<dbReference type="AlphaFoldDB" id="A0A9P9I7Z9"/>
<gene>
    <name evidence="2" type="ORF">EDB81DRAFT_926505</name>
</gene>
<dbReference type="EMBL" id="JAGMUV010000042">
    <property type="protein sequence ID" value="KAH7111241.1"/>
    <property type="molecule type" value="Genomic_DNA"/>
</dbReference>
<sequence>MRLSKVIATLTSVAPYVLGALRASPQLPLLKLPYGTWRATKYDAAADTYSFRNIRYAAPPVGLLRFVPPKPPGHVEGVQNGSYGPRCLQAQAGGGPPTTDSGEDCLFLDVYVSRRALNNQLSKAPVIVWIHGGSYTSGAKDSLLPLGLYDGTGLVYQSLGKAIVVSLNYRLGVLGGWVGGRTATQAGATSLGLADQRAALQWIQKYIHLLGGNSSDVTIMGQSAGGGSIIHHITQKGGRRDPLFHKAIIQSAGWHDEWDQNVLDRAFIKFATAAGCPDGDFDCLRSAPADGIMKAQAAYQGVNFGPVPDGKWIQRYASLEFESGKYWKDLRSVAVTHVRHEGFGFAGTKEVSDKEITVTLQQIFRDKKTVAAIEKVYPPVNSSYSLYRNGLERLEAIIGDNVFVCNYRRVANAFAGQAYAAVWSRGNATHGADVTSTWYNPTLELAGVPLPDVIGDKVIAQAYQSYLVSFALNGDVNPLRNSFETVDWPLFPTSQTEKLQALNIAQDGFKIQLDDQGKKSTCNFWTRTLKQLVEMNPDKASLI</sequence>
<reference evidence="2" key="1">
    <citation type="journal article" date="2021" name="Nat. Commun.">
        <title>Genetic determinants of endophytism in the Arabidopsis root mycobiome.</title>
        <authorList>
            <person name="Mesny F."/>
            <person name="Miyauchi S."/>
            <person name="Thiergart T."/>
            <person name="Pickel B."/>
            <person name="Atanasova L."/>
            <person name="Karlsson M."/>
            <person name="Huettel B."/>
            <person name="Barry K.W."/>
            <person name="Haridas S."/>
            <person name="Chen C."/>
            <person name="Bauer D."/>
            <person name="Andreopoulos W."/>
            <person name="Pangilinan J."/>
            <person name="LaButti K."/>
            <person name="Riley R."/>
            <person name="Lipzen A."/>
            <person name="Clum A."/>
            <person name="Drula E."/>
            <person name="Henrissat B."/>
            <person name="Kohler A."/>
            <person name="Grigoriev I.V."/>
            <person name="Martin F.M."/>
            <person name="Hacquard S."/>
        </authorList>
    </citation>
    <scope>NUCLEOTIDE SEQUENCE</scope>
    <source>
        <strain evidence="2">MPI-CAGE-AT-0147</strain>
    </source>
</reference>
<organism evidence="2 3">
    <name type="scientific">Dactylonectria macrodidyma</name>
    <dbReference type="NCBI Taxonomy" id="307937"/>
    <lineage>
        <taxon>Eukaryota</taxon>
        <taxon>Fungi</taxon>
        <taxon>Dikarya</taxon>
        <taxon>Ascomycota</taxon>
        <taxon>Pezizomycotina</taxon>
        <taxon>Sordariomycetes</taxon>
        <taxon>Hypocreomycetidae</taxon>
        <taxon>Hypocreales</taxon>
        <taxon>Nectriaceae</taxon>
        <taxon>Dactylonectria</taxon>
    </lineage>
</organism>
<dbReference type="OrthoDB" id="408631at2759"/>
<proteinExistence type="predicted"/>
<dbReference type="SUPFAM" id="SSF53474">
    <property type="entry name" value="alpha/beta-Hydrolases"/>
    <property type="match status" value="1"/>
</dbReference>
<accession>A0A9P9I7Z9</accession>
<evidence type="ECO:0000259" key="1">
    <source>
        <dbReference type="Pfam" id="PF00135"/>
    </source>
</evidence>
<dbReference type="Pfam" id="PF00135">
    <property type="entry name" value="COesterase"/>
    <property type="match status" value="1"/>
</dbReference>
<dbReference type="Gene3D" id="3.40.50.1820">
    <property type="entry name" value="alpha/beta hydrolase"/>
    <property type="match status" value="1"/>
</dbReference>
<dbReference type="InterPro" id="IPR029058">
    <property type="entry name" value="AB_hydrolase_fold"/>
</dbReference>
<dbReference type="InterPro" id="IPR050309">
    <property type="entry name" value="Type-B_Carboxylest/Lipase"/>
</dbReference>
<evidence type="ECO:0000313" key="3">
    <source>
        <dbReference type="Proteomes" id="UP000738349"/>
    </source>
</evidence>
<keyword evidence="3" id="KW-1185">Reference proteome</keyword>
<feature type="domain" description="Carboxylesterase type B" evidence="1">
    <location>
        <begin position="32"/>
        <end position="525"/>
    </location>
</feature>
<protein>
    <submittedName>
        <fullName evidence="2">Carboxylesterase family protein</fullName>
    </submittedName>
</protein>
<comment type="caution">
    <text evidence="2">The sequence shown here is derived from an EMBL/GenBank/DDBJ whole genome shotgun (WGS) entry which is preliminary data.</text>
</comment>
<dbReference type="InterPro" id="IPR002018">
    <property type="entry name" value="CarbesteraseB"/>
</dbReference>
<dbReference type="Proteomes" id="UP000738349">
    <property type="component" value="Unassembled WGS sequence"/>
</dbReference>
<evidence type="ECO:0000313" key="2">
    <source>
        <dbReference type="EMBL" id="KAH7111241.1"/>
    </source>
</evidence>
<name>A0A9P9I7Z9_9HYPO</name>
<dbReference type="PANTHER" id="PTHR11559">
    <property type="entry name" value="CARBOXYLESTERASE"/>
    <property type="match status" value="1"/>
</dbReference>